<keyword evidence="3" id="KW-1185">Reference proteome</keyword>
<evidence type="ECO:0008006" key="4">
    <source>
        <dbReference type="Google" id="ProtNLM"/>
    </source>
</evidence>
<proteinExistence type="predicted"/>
<feature type="transmembrane region" description="Helical" evidence="1">
    <location>
        <begin position="169"/>
        <end position="189"/>
    </location>
</feature>
<feature type="transmembrane region" description="Helical" evidence="1">
    <location>
        <begin position="23"/>
        <end position="41"/>
    </location>
</feature>
<evidence type="ECO:0000313" key="2">
    <source>
        <dbReference type="EMBL" id="AUI72813.1"/>
    </source>
</evidence>
<evidence type="ECO:0000256" key="1">
    <source>
        <dbReference type="SAM" id="Phobius"/>
    </source>
</evidence>
<evidence type="ECO:0000313" key="3">
    <source>
        <dbReference type="Proteomes" id="UP000234653"/>
    </source>
</evidence>
<dbReference type="OrthoDB" id="8582979at2"/>
<feature type="transmembrane region" description="Helical" evidence="1">
    <location>
        <begin position="77"/>
        <end position="97"/>
    </location>
</feature>
<keyword evidence="1" id="KW-1133">Transmembrane helix</keyword>
<dbReference type="KEGG" id="lali:LA20249_06770"/>
<protein>
    <recommendedName>
        <fullName evidence="4">ABC transporter permease</fullName>
    </recommendedName>
</protein>
<feature type="transmembrane region" description="Helical" evidence="1">
    <location>
        <begin position="104"/>
        <end position="128"/>
    </location>
</feature>
<dbReference type="Proteomes" id="UP000234653">
    <property type="component" value="Chromosome"/>
</dbReference>
<feature type="transmembrane region" description="Helical" evidence="1">
    <location>
        <begin position="134"/>
        <end position="157"/>
    </location>
</feature>
<reference evidence="2 3" key="1">
    <citation type="submission" date="2016-12" db="EMBL/GenBank/DDBJ databases">
        <title>The whole genome sequencing and assembly of Lactobacillus alimentarius DSM 20249T strain.</title>
        <authorList>
            <person name="Lee Y.-J."/>
            <person name="Yi H."/>
            <person name="Bahn Y.-S."/>
            <person name="Kim J.F."/>
            <person name="Lee D.-W."/>
        </authorList>
    </citation>
    <scope>NUCLEOTIDE SEQUENCE [LARGE SCALE GENOMIC DNA]</scope>
    <source>
        <strain evidence="2 3">DSM 20249</strain>
    </source>
</reference>
<sequence>MFYLWSSILNGDETLGGFSRNQLILYYVGVNFINFFVWYAIDWELNSDIHSGELSNILHKPISIQKYYFFRMVGDRMANLFILSPLILMGGIYIIIISKSKISIILVFQFLISLFLATVLWFLFSYIVGSLAFWFENLFFVLLVKEVLVSLLAGYYFPISILPDFWQSILQWLPFQYFSSFPINVLIKGMTGKTWLMNTLLELTWIVGFGVTLSFVSRKGLQKYSDVAG</sequence>
<accession>A0A2K9HQ98</accession>
<feature type="transmembrane region" description="Helical" evidence="1">
    <location>
        <begin position="195"/>
        <end position="216"/>
    </location>
</feature>
<dbReference type="PANTHER" id="PTHR36832">
    <property type="entry name" value="SLR1174 PROTEIN-RELATED"/>
    <property type="match status" value="1"/>
</dbReference>
<dbReference type="EMBL" id="CP018867">
    <property type="protein sequence ID" value="AUI72813.1"/>
    <property type="molecule type" value="Genomic_DNA"/>
</dbReference>
<dbReference type="STRING" id="1423720.FC67_GL000385"/>
<dbReference type="PANTHER" id="PTHR36832:SF1">
    <property type="entry name" value="SLR1174 PROTEIN"/>
    <property type="match status" value="1"/>
</dbReference>
<keyword evidence="1" id="KW-0472">Membrane</keyword>
<dbReference type="Pfam" id="PF06182">
    <property type="entry name" value="ABC2_membrane_6"/>
    <property type="match status" value="1"/>
</dbReference>
<dbReference type="AlphaFoldDB" id="A0A2K9HQ98"/>
<name>A0A2K9HQ98_9LACO</name>
<keyword evidence="1" id="KW-0812">Transmembrane</keyword>
<organism evidence="2 3">
    <name type="scientific">Companilactobacillus alimentarius DSM 20249</name>
    <dbReference type="NCBI Taxonomy" id="1423720"/>
    <lineage>
        <taxon>Bacteria</taxon>
        <taxon>Bacillati</taxon>
        <taxon>Bacillota</taxon>
        <taxon>Bacilli</taxon>
        <taxon>Lactobacillales</taxon>
        <taxon>Lactobacillaceae</taxon>
        <taxon>Companilactobacillus</taxon>
    </lineage>
</organism>
<dbReference type="InterPro" id="IPR010390">
    <property type="entry name" value="ABC-2_transporter-like"/>
</dbReference>
<gene>
    <name evidence="2" type="ORF">LA20249_06770</name>
</gene>